<dbReference type="SMART" id="SM00637">
    <property type="entry name" value="CBD_II"/>
    <property type="match status" value="1"/>
</dbReference>
<dbReference type="PROSITE" id="PS00561">
    <property type="entry name" value="CBM2_A"/>
    <property type="match status" value="1"/>
</dbReference>
<evidence type="ECO:0000313" key="18">
    <source>
        <dbReference type="Proteomes" id="UP000001947"/>
    </source>
</evidence>
<dbReference type="CAZy" id="CBM2">
    <property type="family name" value="Carbohydrate-Binding Module Family 2"/>
</dbReference>
<dbReference type="InterPro" id="IPR012291">
    <property type="entry name" value="CBM2_carb-bd_dom_sf"/>
</dbReference>
<keyword evidence="6" id="KW-0964">Secreted</keyword>
<comment type="subcellular location">
    <subcellularLocation>
        <location evidence="3">Secreted</location>
    </subcellularLocation>
</comment>
<feature type="compositionally biased region" description="Low complexity" evidence="13">
    <location>
        <begin position="122"/>
        <end position="153"/>
    </location>
</feature>
<dbReference type="STRING" id="203122.Sde_2308"/>
<dbReference type="Proteomes" id="UP000001947">
    <property type="component" value="Chromosome"/>
</dbReference>
<dbReference type="Gene3D" id="2.60.40.290">
    <property type="match status" value="1"/>
</dbReference>
<dbReference type="HOGENOM" id="CLU_533043_0_0_6"/>
<evidence type="ECO:0000256" key="6">
    <source>
        <dbReference type="ARBA" id="ARBA00022525"/>
    </source>
</evidence>
<proteinExistence type="inferred from homology"/>
<evidence type="ECO:0000256" key="10">
    <source>
        <dbReference type="ARBA" id="ARBA00023157"/>
    </source>
</evidence>
<feature type="chain" id="PRO_5004200534" description="pectate lyase" evidence="14">
    <location>
        <begin position="23"/>
        <end position="511"/>
    </location>
</feature>
<evidence type="ECO:0000256" key="8">
    <source>
        <dbReference type="ARBA" id="ARBA00022801"/>
    </source>
</evidence>
<comment type="catalytic activity">
    <reaction evidence="1">
        <text>Eliminative cleavage of (1-&gt;4)-alpha-D-galacturonan to give oligosaccharides with 4-deoxy-alpha-D-galact-4-enuronosyl groups at their non-reducing ends.</text>
        <dbReference type="EC" id="4.2.2.2"/>
    </reaction>
</comment>
<dbReference type="PROSITE" id="PS51175">
    <property type="entry name" value="CBM6"/>
    <property type="match status" value="1"/>
</dbReference>
<dbReference type="SUPFAM" id="SSF49384">
    <property type="entry name" value="Carbohydrate-binding domain"/>
    <property type="match status" value="1"/>
</dbReference>
<keyword evidence="9" id="KW-0106">Calcium</keyword>
<dbReference type="Pfam" id="PF03422">
    <property type="entry name" value="CBM_6"/>
    <property type="match status" value="1"/>
</dbReference>
<evidence type="ECO:0000256" key="11">
    <source>
        <dbReference type="ARBA" id="ARBA00023239"/>
    </source>
</evidence>
<evidence type="ECO:0000313" key="17">
    <source>
        <dbReference type="EMBL" id="ABD81568.1"/>
    </source>
</evidence>
<dbReference type="PROSITE" id="PS51173">
    <property type="entry name" value="CBM2"/>
    <property type="match status" value="1"/>
</dbReference>
<evidence type="ECO:0000256" key="7">
    <source>
        <dbReference type="ARBA" id="ARBA00022729"/>
    </source>
</evidence>
<dbReference type="SUPFAM" id="SSF49785">
    <property type="entry name" value="Galactose-binding domain-like"/>
    <property type="match status" value="1"/>
</dbReference>
<accession>Q21IB1</accession>
<evidence type="ECO:0000256" key="5">
    <source>
        <dbReference type="ARBA" id="ARBA00012272"/>
    </source>
</evidence>
<evidence type="ECO:0000256" key="13">
    <source>
        <dbReference type="SAM" id="MobiDB-lite"/>
    </source>
</evidence>
<dbReference type="GO" id="GO:0005975">
    <property type="term" value="P:carbohydrate metabolic process"/>
    <property type="evidence" value="ECO:0007669"/>
    <property type="project" value="InterPro"/>
</dbReference>
<dbReference type="RefSeq" id="WP_011468786.1">
    <property type="nucleotide sequence ID" value="NC_007912.1"/>
</dbReference>
<dbReference type="Gene3D" id="2.160.20.10">
    <property type="entry name" value="Single-stranded right-handed beta-helix, Pectin lyase-like"/>
    <property type="match status" value="1"/>
</dbReference>
<keyword evidence="11 17" id="KW-0456">Lyase</keyword>
<evidence type="ECO:0000256" key="2">
    <source>
        <dbReference type="ARBA" id="ARBA00001913"/>
    </source>
</evidence>
<sequence length="511" mass="52293">MLRIPKAWLALPLVLGSTNLYAQVTCSISNTNVWNNGYTVNVNVTNTGSSQVGSWQVPINFSEPPQVSSGWNAILSTNGNTVTAGNIGWNGNLNPGQSASFGFQGGHDGSFVEPTCSGGGSSTSSSSSSSSSSTSSTSSSSTSSSSSSSSGGSELLIQENASGFCRVDGSIDNNNSGYTGSGFANTENQNGSAVEYALNVPSNGNYLLDARYASATTRSASVVVNGSSVGSFSFPSTGSWTSWTVDSANVPLKGGNNIVRIVATNSSGLPNIDSLKVIGTNPSAGSCSSNSSSTSSSSSSSSSSSNSGGKGSSCRSTGSQSVSSTIKVTSGTFDGNCKTYNPTSALGDGSQSESQKPAFRVENGATLKNVILGNNGVDGIHVYNGGTLDNIRWTNVGEDAMTVKSEGNVTVSNIEGYDGSDKFIQVNAVTNLKVSNCIVDKMGKFLRQNGGKTFAMSVTVDNCDISNMGEGVFRSDSPNATARITNSRLKNAGDICIGKWKSCTSSNITSF</sequence>
<dbReference type="GO" id="GO:0030570">
    <property type="term" value="F:pectate lyase activity"/>
    <property type="evidence" value="ECO:0007669"/>
    <property type="project" value="UniProtKB-EC"/>
</dbReference>
<keyword evidence="8" id="KW-0378">Hydrolase</keyword>
<dbReference type="CAZy" id="CBM35">
    <property type="family name" value="Carbohydrate-Binding Module Family 35"/>
</dbReference>
<dbReference type="GO" id="GO:0004553">
    <property type="term" value="F:hydrolase activity, hydrolyzing O-glycosyl compounds"/>
    <property type="evidence" value="ECO:0007669"/>
    <property type="project" value="InterPro"/>
</dbReference>
<keyword evidence="7 14" id="KW-0732">Signal</keyword>
<comment type="cofactor">
    <cofactor evidence="2">
        <name>Ca(2+)</name>
        <dbReference type="ChEBI" id="CHEBI:29108"/>
    </cofactor>
</comment>
<dbReference type="AlphaFoldDB" id="Q21IB1"/>
<dbReference type="PANTHER" id="PTHR33407">
    <property type="entry name" value="PECTATE LYASE F-RELATED"/>
    <property type="match status" value="1"/>
</dbReference>
<feature type="region of interest" description="Disordered" evidence="13">
    <location>
        <begin position="283"/>
        <end position="321"/>
    </location>
</feature>
<dbReference type="GeneID" id="98615668"/>
<keyword evidence="12" id="KW-0326">Glycosidase</keyword>
<dbReference type="InterPro" id="IPR011050">
    <property type="entry name" value="Pectin_lyase_fold/virulence"/>
</dbReference>
<dbReference type="OrthoDB" id="4298856at2"/>
<keyword evidence="18" id="KW-1185">Reference proteome</keyword>
<evidence type="ECO:0000259" key="16">
    <source>
        <dbReference type="PROSITE" id="PS51175"/>
    </source>
</evidence>
<dbReference type="KEGG" id="sde:Sde_2308"/>
<dbReference type="Pfam" id="PF00553">
    <property type="entry name" value="CBM_2"/>
    <property type="match status" value="1"/>
</dbReference>
<dbReference type="eggNOG" id="COG5297">
    <property type="taxonomic scope" value="Bacteria"/>
</dbReference>
<evidence type="ECO:0000259" key="15">
    <source>
        <dbReference type="PROSITE" id="PS51173"/>
    </source>
</evidence>
<dbReference type="GO" id="GO:0005576">
    <property type="term" value="C:extracellular region"/>
    <property type="evidence" value="ECO:0007669"/>
    <property type="project" value="UniProtKB-SubCell"/>
</dbReference>
<name>Q21IB1_SACD2</name>
<feature type="domain" description="CBM6" evidence="16">
    <location>
        <begin position="155"/>
        <end position="278"/>
    </location>
</feature>
<evidence type="ECO:0000256" key="9">
    <source>
        <dbReference type="ARBA" id="ARBA00022837"/>
    </source>
</evidence>
<dbReference type="InterPro" id="IPR004898">
    <property type="entry name" value="Pectate_lyase_PlyH/PlyE-like"/>
</dbReference>
<evidence type="ECO:0000256" key="14">
    <source>
        <dbReference type="SAM" id="SignalP"/>
    </source>
</evidence>
<dbReference type="InterPro" id="IPR001919">
    <property type="entry name" value="CBD2"/>
</dbReference>
<evidence type="ECO:0000256" key="3">
    <source>
        <dbReference type="ARBA" id="ARBA00004613"/>
    </source>
</evidence>
<dbReference type="EMBL" id="CP000282">
    <property type="protein sequence ID" value="ABD81568.1"/>
    <property type="molecule type" value="Genomic_DNA"/>
</dbReference>
<feature type="compositionally biased region" description="Low complexity" evidence="13">
    <location>
        <begin position="283"/>
        <end position="316"/>
    </location>
</feature>
<dbReference type="InterPro" id="IPR006584">
    <property type="entry name" value="Cellulose-bd_IV"/>
</dbReference>
<evidence type="ECO:0000256" key="12">
    <source>
        <dbReference type="ARBA" id="ARBA00023295"/>
    </source>
</evidence>
<dbReference type="GO" id="GO:0030247">
    <property type="term" value="F:polysaccharide binding"/>
    <property type="evidence" value="ECO:0007669"/>
    <property type="project" value="UniProtKB-UniRule"/>
</dbReference>
<protein>
    <recommendedName>
        <fullName evidence="5">pectate lyase</fullName>
        <ecNumber evidence="5">4.2.2.2</ecNumber>
    </recommendedName>
</protein>
<reference evidence="17 18" key="1">
    <citation type="journal article" date="2008" name="PLoS Genet.">
        <title>Complete genome sequence of the complex carbohydrate-degrading marine bacterium, Saccharophagus degradans strain 2-40 T.</title>
        <authorList>
            <person name="Weiner R.M."/>
            <person name="Taylor L.E.II."/>
            <person name="Henrissat B."/>
            <person name="Hauser L."/>
            <person name="Land M."/>
            <person name="Coutinho P.M."/>
            <person name="Rancurel C."/>
            <person name="Saunders E.H."/>
            <person name="Longmire A.G."/>
            <person name="Zhang H."/>
            <person name="Bayer E.A."/>
            <person name="Gilbert H.J."/>
            <person name="Larimer F."/>
            <person name="Zhulin I.B."/>
            <person name="Ekborg N.A."/>
            <person name="Lamed R."/>
            <person name="Richardson P.M."/>
            <person name="Borovok I."/>
            <person name="Hutcheson S."/>
        </authorList>
    </citation>
    <scope>NUCLEOTIDE SEQUENCE [LARGE SCALE GENOMIC DNA]</scope>
    <source>
        <strain evidence="18">2-40 / ATCC 43961 / DSM 17024</strain>
    </source>
</reference>
<dbReference type="InterPro" id="IPR008979">
    <property type="entry name" value="Galactose-bd-like_sf"/>
</dbReference>
<dbReference type="InterPro" id="IPR012334">
    <property type="entry name" value="Pectin_lyas_fold"/>
</dbReference>
<dbReference type="CAZy" id="PL3">
    <property type="family name" value="Polysaccharide Lyase Family 3"/>
</dbReference>
<feature type="region of interest" description="Disordered" evidence="13">
    <location>
        <begin position="112"/>
        <end position="153"/>
    </location>
</feature>
<gene>
    <name evidence="17" type="primary">pel3A</name>
    <name evidence="17" type="ordered locus">Sde_2308</name>
</gene>
<dbReference type="SMART" id="SM00606">
    <property type="entry name" value="CBD_IV"/>
    <property type="match status" value="1"/>
</dbReference>
<dbReference type="SUPFAM" id="SSF51126">
    <property type="entry name" value="Pectin lyase-like"/>
    <property type="match status" value="1"/>
</dbReference>
<dbReference type="Gene3D" id="2.60.120.260">
    <property type="entry name" value="Galactose-binding domain-like"/>
    <property type="match status" value="1"/>
</dbReference>
<feature type="domain" description="CBM2" evidence="15">
    <location>
        <begin position="17"/>
        <end position="126"/>
    </location>
</feature>
<dbReference type="CDD" id="cd04082">
    <property type="entry name" value="CBM35_pectate_lyase-like"/>
    <property type="match status" value="1"/>
</dbReference>
<evidence type="ECO:0000256" key="4">
    <source>
        <dbReference type="ARBA" id="ARBA00006463"/>
    </source>
</evidence>
<evidence type="ECO:0000256" key="1">
    <source>
        <dbReference type="ARBA" id="ARBA00000695"/>
    </source>
</evidence>
<dbReference type="PANTHER" id="PTHR33407:SF9">
    <property type="entry name" value="PECTATE LYASE F-RELATED"/>
    <property type="match status" value="1"/>
</dbReference>
<dbReference type="InterPro" id="IPR018366">
    <property type="entry name" value="CBM2_CS"/>
</dbReference>
<keyword evidence="10" id="KW-1015">Disulfide bond</keyword>
<dbReference type="InterPro" id="IPR008965">
    <property type="entry name" value="CBM2/CBM3_carb-bd_dom_sf"/>
</dbReference>
<dbReference type="Pfam" id="PF03211">
    <property type="entry name" value="Pectate_lyase"/>
    <property type="match status" value="1"/>
</dbReference>
<feature type="signal peptide" evidence="14">
    <location>
        <begin position="1"/>
        <end position="22"/>
    </location>
</feature>
<dbReference type="InterPro" id="IPR005084">
    <property type="entry name" value="CBM6"/>
</dbReference>
<organism evidence="17 18">
    <name type="scientific">Saccharophagus degradans (strain 2-40 / ATCC 43961 / DSM 17024)</name>
    <dbReference type="NCBI Taxonomy" id="203122"/>
    <lineage>
        <taxon>Bacteria</taxon>
        <taxon>Pseudomonadati</taxon>
        <taxon>Pseudomonadota</taxon>
        <taxon>Gammaproteobacteria</taxon>
        <taxon>Cellvibrionales</taxon>
        <taxon>Cellvibrionaceae</taxon>
        <taxon>Saccharophagus</taxon>
    </lineage>
</organism>
<dbReference type="EC" id="4.2.2.2" evidence="5"/>
<comment type="similarity">
    <text evidence="4">Belongs to the polysaccharide lyase 3 family.</text>
</comment>